<feature type="compositionally biased region" description="Polar residues" evidence="1">
    <location>
        <begin position="127"/>
        <end position="142"/>
    </location>
</feature>
<organism evidence="2 3">
    <name type="scientific">Symbiodinium pilosum</name>
    <name type="common">Dinoflagellate</name>
    <dbReference type="NCBI Taxonomy" id="2952"/>
    <lineage>
        <taxon>Eukaryota</taxon>
        <taxon>Sar</taxon>
        <taxon>Alveolata</taxon>
        <taxon>Dinophyceae</taxon>
        <taxon>Suessiales</taxon>
        <taxon>Symbiodiniaceae</taxon>
        <taxon>Symbiodinium</taxon>
    </lineage>
</organism>
<gene>
    <name evidence="2" type="ORF">SPIL2461_LOCUS20216</name>
</gene>
<keyword evidence="3" id="KW-1185">Reference proteome</keyword>
<sequence>MPRAEFQIEQVHLTGCHWGELRLTDQELSALRRYLKALGVSAEVELEPCQSEEEEQEQGQPVVRAKPPVVIPVPRDYRTKRPLDEDTESTSCKKFRGVGSPSASDTTSTLTTPTPDSMSTCAEDTGSEASSWLQSPKVQQSPRAGDDHRVS</sequence>
<feature type="compositionally biased region" description="Acidic residues" evidence="1">
    <location>
        <begin position="45"/>
        <end position="57"/>
    </location>
</feature>
<feature type="compositionally biased region" description="Low complexity" evidence="1">
    <location>
        <begin position="100"/>
        <end position="120"/>
    </location>
</feature>
<dbReference type="EMBL" id="CAJNIZ010045193">
    <property type="protein sequence ID" value="CAE7712913.1"/>
    <property type="molecule type" value="Genomic_DNA"/>
</dbReference>
<evidence type="ECO:0000313" key="3">
    <source>
        <dbReference type="Proteomes" id="UP000649617"/>
    </source>
</evidence>
<comment type="caution">
    <text evidence="2">The sequence shown here is derived from an EMBL/GenBank/DDBJ whole genome shotgun (WGS) entry which is preliminary data.</text>
</comment>
<feature type="region of interest" description="Disordered" evidence="1">
    <location>
        <begin position="45"/>
        <end position="151"/>
    </location>
</feature>
<name>A0A812WXN8_SYMPI</name>
<protein>
    <submittedName>
        <fullName evidence="2">Uncharacterized protein</fullName>
    </submittedName>
</protein>
<evidence type="ECO:0000256" key="1">
    <source>
        <dbReference type="SAM" id="MobiDB-lite"/>
    </source>
</evidence>
<dbReference type="Proteomes" id="UP000649617">
    <property type="component" value="Unassembled WGS sequence"/>
</dbReference>
<proteinExistence type="predicted"/>
<evidence type="ECO:0000313" key="2">
    <source>
        <dbReference type="EMBL" id="CAE7712913.1"/>
    </source>
</evidence>
<feature type="compositionally biased region" description="Basic and acidic residues" evidence="1">
    <location>
        <begin position="75"/>
        <end position="84"/>
    </location>
</feature>
<reference evidence="2" key="1">
    <citation type="submission" date="2021-02" db="EMBL/GenBank/DDBJ databases">
        <authorList>
            <person name="Dougan E. K."/>
            <person name="Rhodes N."/>
            <person name="Thang M."/>
            <person name="Chan C."/>
        </authorList>
    </citation>
    <scope>NUCLEOTIDE SEQUENCE</scope>
</reference>
<accession>A0A812WXN8</accession>
<dbReference type="AlphaFoldDB" id="A0A812WXN8"/>